<comment type="caution">
    <text evidence="14">The sequence shown here is derived from an EMBL/GenBank/DDBJ whole genome shotgun (WGS) entry which is preliminary data.</text>
</comment>
<dbReference type="HAMAP" id="MF_00315">
    <property type="entry name" value="DXP_synth"/>
    <property type="match status" value="1"/>
</dbReference>
<dbReference type="InterPro" id="IPR033248">
    <property type="entry name" value="Transketolase_C"/>
</dbReference>
<dbReference type="Gene3D" id="3.40.50.920">
    <property type="match status" value="1"/>
</dbReference>
<dbReference type="GO" id="GO:0019682">
    <property type="term" value="P:glyceraldehyde-3-phosphate metabolic process"/>
    <property type="evidence" value="ECO:0007669"/>
    <property type="project" value="UniProtKB-ARBA"/>
</dbReference>
<dbReference type="EC" id="2.2.1.7" evidence="6"/>
<evidence type="ECO:0000256" key="1">
    <source>
        <dbReference type="ARBA" id="ARBA00001946"/>
    </source>
</evidence>
<dbReference type="InterPro" id="IPR029061">
    <property type="entry name" value="THDP-binding"/>
</dbReference>
<dbReference type="Pfam" id="PF02780">
    <property type="entry name" value="Transketolase_C"/>
    <property type="match status" value="1"/>
</dbReference>
<dbReference type="InterPro" id="IPR020826">
    <property type="entry name" value="Transketolase_BS"/>
</dbReference>
<dbReference type="PROSITE" id="PS00801">
    <property type="entry name" value="TRANSKETOLASE_1"/>
    <property type="match status" value="1"/>
</dbReference>
<evidence type="ECO:0000313" key="14">
    <source>
        <dbReference type="EMBL" id="KAK2995544.1"/>
    </source>
</evidence>
<evidence type="ECO:0000256" key="11">
    <source>
        <dbReference type="ARBA" id="ARBA00023052"/>
    </source>
</evidence>
<keyword evidence="12" id="KW-0414">Isoprene biosynthesis</keyword>
<keyword evidence="11" id="KW-0786">Thiamine pyrophosphate</keyword>
<name>A0AA88S0N3_9ASTE</name>
<gene>
    <name evidence="14" type="ORF">RJ640_014941</name>
</gene>
<evidence type="ECO:0000313" key="15">
    <source>
        <dbReference type="Proteomes" id="UP001187471"/>
    </source>
</evidence>
<reference evidence="14" key="1">
    <citation type="submission" date="2022-12" db="EMBL/GenBank/DDBJ databases">
        <title>Draft genome assemblies for two species of Escallonia (Escalloniales).</title>
        <authorList>
            <person name="Chanderbali A."/>
            <person name="Dervinis C."/>
            <person name="Anghel I."/>
            <person name="Soltis D."/>
            <person name="Soltis P."/>
            <person name="Zapata F."/>
        </authorList>
    </citation>
    <scope>NUCLEOTIDE SEQUENCE</scope>
    <source>
        <strain evidence="14">UCBG92.1500</strain>
        <tissue evidence="14">Leaf</tissue>
    </source>
</reference>
<dbReference type="Pfam" id="PF02779">
    <property type="entry name" value="Transket_pyr"/>
    <property type="match status" value="2"/>
</dbReference>
<dbReference type="SUPFAM" id="SSF52922">
    <property type="entry name" value="TK C-terminal domain-like"/>
    <property type="match status" value="1"/>
</dbReference>
<dbReference type="FunFam" id="3.40.50.920:FF:000002">
    <property type="entry name" value="1-deoxy-D-xylulose-5-phosphate synthase"/>
    <property type="match status" value="1"/>
</dbReference>
<proteinExistence type="inferred from homology"/>
<dbReference type="CDD" id="cd02007">
    <property type="entry name" value="TPP_DXS"/>
    <property type="match status" value="1"/>
</dbReference>
<comment type="subunit">
    <text evidence="5">Homodimer.</text>
</comment>
<evidence type="ECO:0000259" key="13">
    <source>
        <dbReference type="SMART" id="SM00861"/>
    </source>
</evidence>
<evidence type="ECO:0000256" key="9">
    <source>
        <dbReference type="ARBA" id="ARBA00022842"/>
    </source>
</evidence>
<comment type="similarity">
    <text evidence="4">Belongs to the transketolase family. DXPS subfamily.</text>
</comment>
<dbReference type="GO" id="GO:0008661">
    <property type="term" value="F:1-deoxy-D-xylulose-5-phosphate synthase activity"/>
    <property type="evidence" value="ECO:0007669"/>
    <property type="project" value="UniProtKB-EC"/>
</dbReference>
<organism evidence="14 15">
    <name type="scientific">Escallonia rubra</name>
    <dbReference type="NCBI Taxonomy" id="112253"/>
    <lineage>
        <taxon>Eukaryota</taxon>
        <taxon>Viridiplantae</taxon>
        <taxon>Streptophyta</taxon>
        <taxon>Embryophyta</taxon>
        <taxon>Tracheophyta</taxon>
        <taxon>Spermatophyta</taxon>
        <taxon>Magnoliopsida</taxon>
        <taxon>eudicotyledons</taxon>
        <taxon>Gunneridae</taxon>
        <taxon>Pentapetalae</taxon>
        <taxon>asterids</taxon>
        <taxon>campanulids</taxon>
        <taxon>Escalloniales</taxon>
        <taxon>Escalloniaceae</taxon>
        <taxon>Escallonia</taxon>
    </lineage>
</organism>
<protein>
    <recommendedName>
        <fullName evidence="6">1-deoxy-D-xylulose-5-phosphate synthase</fullName>
        <ecNumber evidence="6">2.2.1.7</ecNumber>
    </recommendedName>
</protein>
<keyword evidence="15" id="KW-1185">Reference proteome</keyword>
<evidence type="ECO:0000256" key="3">
    <source>
        <dbReference type="ARBA" id="ARBA00004980"/>
    </source>
</evidence>
<comment type="cofactor">
    <cofactor evidence="2">
        <name>thiamine diphosphate</name>
        <dbReference type="ChEBI" id="CHEBI:58937"/>
    </cofactor>
</comment>
<dbReference type="Gene3D" id="3.40.50.970">
    <property type="match status" value="2"/>
</dbReference>
<dbReference type="InterPro" id="IPR009014">
    <property type="entry name" value="Transketo_C/PFOR_II"/>
</dbReference>
<sequence>MALCTFAFPGQLNRSVASDLQKQSPLSSHLFFGTDLQHQAQNNLNQVKKRSRGVLASLSERGDYHSQRPPTPLLDTINYPIHMKNLSIKELQQLADELRSDVIFNVSKTGGHLGSSLGVVELTVALHYVFNAPQDKILWDVGHQSYPHKILTGRRDKMHTMRQTNGLAGFTKRSESEYDCFGTGHSSTTISAGLGMAVGRDLKGGKNSVIAIIGDGAMTAGQAYEAMNNAGYLDSDMIVILNDNKQVSLPTANLDGPIPPVGALSSALSRLQSNRPLRELREVAKGVTKQIGGPMHELAAKVDEYARGLISGSGSTLFEELGLYYIGPVDGHSIDDLVAILKEVKSTKTTGPVLIHVVTEKGRGYPYAEKAADKYHGVTKFDPATGKQFKASATTQSYTTYFAEALIAEAEADKDVVAIHAAMGGGTGLNLFLRRFPTRCFDVGIAEQHAVTFAAGLACEGIKPFCTIYSSFLQRAYDQASQQFLLLLFITMFQIIINLNFICIKRLSLPVVWFSCSLTPYLVVHDVDLQKLPVRFAMDRAGLVGADGPTHCGAFDVTFMACLPNMVVMAPSDEAELFHMVATAAAIDDRPSCFRYPRGNGVGKGRILIEGERVALLGYGAAVQSCLAAAALVVPHGLRLTVADARFCKPLDQALIRSLVKSHDILITVEEGSIGGFGSHVAQFMALDGLLDGNIKWRPLVLPDLYIDHGSPADQLAHAGLTPSHIAATVFNILGQTREALEIMS</sequence>
<dbReference type="GO" id="GO:0009228">
    <property type="term" value="P:thiamine biosynthetic process"/>
    <property type="evidence" value="ECO:0007669"/>
    <property type="project" value="UniProtKB-KW"/>
</dbReference>
<evidence type="ECO:0000256" key="4">
    <source>
        <dbReference type="ARBA" id="ARBA00011081"/>
    </source>
</evidence>
<dbReference type="PANTHER" id="PTHR43322">
    <property type="entry name" value="1-D-DEOXYXYLULOSE 5-PHOSPHATE SYNTHASE-RELATED"/>
    <property type="match status" value="1"/>
</dbReference>
<dbReference type="GO" id="GO:0015995">
    <property type="term" value="P:chlorophyll biosynthetic process"/>
    <property type="evidence" value="ECO:0007669"/>
    <property type="project" value="TreeGrafter"/>
</dbReference>
<dbReference type="PROSITE" id="PS00802">
    <property type="entry name" value="TRANSKETOLASE_2"/>
    <property type="match status" value="1"/>
</dbReference>
<dbReference type="SMART" id="SM00861">
    <property type="entry name" value="Transket_pyr"/>
    <property type="match status" value="1"/>
</dbReference>
<dbReference type="SUPFAM" id="SSF52518">
    <property type="entry name" value="Thiamin diphosphate-binding fold (THDP-binding)"/>
    <property type="match status" value="2"/>
</dbReference>
<comment type="cofactor">
    <cofactor evidence="1">
        <name>Mg(2+)</name>
        <dbReference type="ChEBI" id="CHEBI:18420"/>
    </cofactor>
</comment>
<dbReference type="InterPro" id="IPR049557">
    <property type="entry name" value="Transketolase_CS"/>
</dbReference>
<keyword evidence="7" id="KW-0808">Transferase</keyword>
<accession>A0AA88S0N3</accession>
<dbReference type="InterPro" id="IPR005475">
    <property type="entry name" value="Transketolase-like_Pyr-bd"/>
</dbReference>
<dbReference type="GO" id="GO:0046872">
    <property type="term" value="F:metal ion binding"/>
    <property type="evidence" value="ECO:0007669"/>
    <property type="project" value="UniProtKB-KW"/>
</dbReference>
<feature type="domain" description="Transketolase-like pyrimidine-binding" evidence="13">
    <location>
        <begin position="396"/>
        <end position="604"/>
    </location>
</feature>
<evidence type="ECO:0000256" key="7">
    <source>
        <dbReference type="ARBA" id="ARBA00022679"/>
    </source>
</evidence>
<evidence type="ECO:0000256" key="8">
    <source>
        <dbReference type="ARBA" id="ARBA00022723"/>
    </source>
</evidence>
<dbReference type="Proteomes" id="UP001187471">
    <property type="component" value="Unassembled WGS sequence"/>
</dbReference>
<evidence type="ECO:0000256" key="6">
    <source>
        <dbReference type="ARBA" id="ARBA00013150"/>
    </source>
</evidence>
<evidence type="ECO:0000256" key="12">
    <source>
        <dbReference type="ARBA" id="ARBA00023229"/>
    </source>
</evidence>
<evidence type="ECO:0000256" key="2">
    <source>
        <dbReference type="ARBA" id="ARBA00001964"/>
    </source>
</evidence>
<dbReference type="EMBL" id="JAVXUO010000087">
    <property type="protein sequence ID" value="KAK2995544.1"/>
    <property type="molecule type" value="Genomic_DNA"/>
</dbReference>
<keyword evidence="9" id="KW-0460">Magnesium</keyword>
<dbReference type="AlphaFoldDB" id="A0AA88S0N3"/>
<dbReference type="InterPro" id="IPR005477">
    <property type="entry name" value="Dxylulose-5-P_synthase"/>
</dbReference>
<dbReference type="CDD" id="cd07033">
    <property type="entry name" value="TPP_PYR_DXS_TK_like"/>
    <property type="match status" value="1"/>
</dbReference>
<evidence type="ECO:0000256" key="10">
    <source>
        <dbReference type="ARBA" id="ARBA00022977"/>
    </source>
</evidence>
<dbReference type="GO" id="GO:0016114">
    <property type="term" value="P:terpenoid biosynthetic process"/>
    <property type="evidence" value="ECO:0007669"/>
    <property type="project" value="InterPro"/>
</dbReference>
<dbReference type="NCBIfam" id="NF003933">
    <property type="entry name" value="PRK05444.2-2"/>
    <property type="match status" value="1"/>
</dbReference>
<dbReference type="GO" id="GO:0009507">
    <property type="term" value="C:chloroplast"/>
    <property type="evidence" value="ECO:0007669"/>
    <property type="project" value="TreeGrafter"/>
</dbReference>
<evidence type="ECO:0000256" key="5">
    <source>
        <dbReference type="ARBA" id="ARBA00011738"/>
    </source>
</evidence>
<dbReference type="NCBIfam" id="TIGR00204">
    <property type="entry name" value="dxs"/>
    <property type="match status" value="1"/>
</dbReference>
<keyword evidence="8" id="KW-0479">Metal-binding</keyword>
<dbReference type="PANTHER" id="PTHR43322:SF5">
    <property type="entry name" value="1-DEOXY-D-XYLULOSE-5-PHOSPHATE SYNTHASE, CHLOROPLASTIC"/>
    <property type="match status" value="1"/>
</dbReference>
<dbReference type="Pfam" id="PF13292">
    <property type="entry name" value="DXP_synthase_N"/>
    <property type="match status" value="1"/>
</dbReference>
<comment type="pathway">
    <text evidence="3">Metabolic intermediate biosynthesis; 1-deoxy-D-xylulose 5-phosphate biosynthesis; 1-deoxy-D-xylulose 5-phosphate from D-glyceraldehyde 3-phosphate and pyruvate: step 1/1.</text>
</comment>
<keyword evidence="10" id="KW-0784">Thiamine biosynthesis</keyword>